<dbReference type="GO" id="GO:0008170">
    <property type="term" value="F:N-methyltransferase activity"/>
    <property type="evidence" value="ECO:0007669"/>
    <property type="project" value="TreeGrafter"/>
</dbReference>
<dbReference type="NCBIfam" id="NF041360">
    <property type="entry name" value="GntF_guanitoxin"/>
    <property type="match status" value="1"/>
</dbReference>
<evidence type="ECO:0000313" key="5">
    <source>
        <dbReference type="EMBL" id="OWF56784.1"/>
    </source>
</evidence>
<dbReference type="GO" id="GO:0005829">
    <property type="term" value="C:cytosol"/>
    <property type="evidence" value="ECO:0007669"/>
    <property type="project" value="TreeGrafter"/>
</dbReference>
<dbReference type="InterPro" id="IPR029063">
    <property type="entry name" value="SAM-dependent_MTases_sf"/>
</dbReference>
<keyword evidence="4" id="KW-0949">S-adenosyl-L-methionine</keyword>
<accession>A0A210R774</accession>
<evidence type="ECO:0000256" key="2">
    <source>
        <dbReference type="ARBA" id="ARBA00022603"/>
    </source>
</evidence>
<protein>
    <submittedName>
        <fullName evidence="5">Indolethylamine N-methyltransferase</fullName>
    </submittedName>
</protein>
<dbReference type="GO" id="GO:0032259">
    <property type="term" value="P:methylation"/>
    <property type="evidence" value="ECO:0007669"/>
    <property type="project" value="UniProtKB-KW"/>
</dbReference>
<dbReference type="AlphaFoldDB" id="A0A210R774"/>
<evidence type="ECO:0000313" key="6">
    <source>
        <dbReference type="Proteomes" id="UP000242188"/>
    </source>
</evidence>
<reference evidence="5 6" key="1">
    <citation type="journal article" date="2017" name="Nat. Ecol. Evol.">
        <title>Scallop genome provides insights into evolution of bilaterian karyotype and development.</title>
        <authorList>
            <person name="Wang S."/>
            <person name="Zhang J."/>
            <person name="Jiao W."/>
            <person name="Li J."/>
            <person name="Xun X."/>
            <person name="Sun Y."/>
            <person name="Guo X."/>
            <person name="Huan P."/>
            <person name="Dong B."/>
            <person name="Zhang L."/>
            <person name="Hu X."/>
            <person name="Sun X."/>
            <person name="Wang J."/>
            <person name="Zhao C."/>
            <person name="Wang Y."/>
            <person name="Wang D."/>
            <person name="Huang X."/>
            <person name="Wang R."/>
            <person name="Lv J."/>
            <person name="Li Y."/>
            <person name="Zhang Z."/>
            <person name="Liu B."/>
            <person name="Lu W."/>
            <person name="Hui Y."/>
            <person name="Liang J."/>
            <person name="Zhou Z."/>
            <person name="Hou R."/>
            <person name="Li X."/>
            <person name="Liu Y."/>
            <person name="Li H."/>
            <person name="Ning X."/>
            <person name="Lin Y."/>
            <person name="Zhao L."/>
            <person name="Xing Q."/>
            <person name="Dou J."/>
            <person name="Li Y."/>
            <person name="Mao J."/>
            <person name="Guo H."/>
            <person name="Dou H."/>
            <person name="Li T."/>
            <person name="Mu C."/>
            <person name="Jiang W."/>
            <person name="Fu Q."/>
            <person name="Fu X."/>
            <person name="Miao Y."/>
            <person name="Liu J."/>
            <person name="Yu Q."/>
            <person name="Li R."/>
            <person name="Liao H."/>
            <person name="Li X."/>
            <person name="Kong Y."/>
            <person name="Jiang Z."/>
            <person name="Chourrout D."/>
            <person name="Li R."/>
            <person name="Bao Z."/>
        </authorList>
    </citation>
    <scope>NUCLEOTIDE SEQUENCE [LARGE SCALE GENOMIC DNA]</scope>
    <source>
        <strain evidence="5 6">PY_sf001</strain>
    </source>
</reference>
<dbReference type="STRING" id="6573.A0A210R774"/>
<sequence>MAREGTTTDYNGVFDPEWYLDTYYGSVADQVSGHVTNQASSQSDGVVGNQLQFNLLQFNLEKYHDIFQYGDVKGRRLLDVGTGPSVHSVISACRHVDDVYLTDFAAQNRKVLNDWWKSDKTTIVKVTEYILRKENSSETVAERHKTIKEKVRHVLPIDVTLSDPLGSGCDVNQFDIITSSLCLEAAAQTLDQYRSNAANVSSLLKSGGHFILNGVLEQTWYRIGEAKFSCVKLTRDDIKSTFVSCGFNIQLFDDVKFKSKEDEYSDFHGYFVMHAIKE</sequence>
<keyword evidence="3 5" id="KW-0808">Transferase</keyword>
<name>A0A210R774_MIZYE</name>
<comment type="caution">
    <text evidence="5">The sequence shown here is derived from an EMBL/GenBank/DDBJ whole genome shotgun (WGS) entry which is preliminary data.</text>
</comment>
<dbReference type="InterPro" id="IPR000940">
    <property type="entry name" value="NNMT_TEMT_trans"/>
</dbReference>
<dbReference type="PANTHER" id="PTHR10867">
    <property type="entry name" value="NNMT/PNMT/TEMT FAMILY MEMBER"/>
    <property type="match status" value="1"/>
</dbReference>
<gene>
    <name evidence="5" type="ORF">KP79_PYT24135</name>
</gene>
<dbReference type="OrthoDB" id="10050085at2759"/>
<evidence type="ECO:0000256" key="3">
    <source>
        <dbReference type="ARBA" id="ARBA00022679"/>
    </source>
</evidence>
<dbReference type="EMBL" id="NEDP02000081">
    <property type="protein sequence ID" value="OWF56784.1"/>
    <property type="molecule type" value="Genomic_DNA"/>
</dbReference>
<evidence type="ECO:0000256" key="1">
    <source>
        <dbReference type="ARBA" id="ARBA00007996"/>
    </source>
</evidence>
<dbReference type="Pfam" id="PF01234">
    <property type="entry name" value="NNMT_PNMT_TEMT"/>
    <property type="match status" value="1"/>
</dbReference>
<comment type="similarity">
    <text evidence="1">Belongs to the class I-like SAM-binding methyltransferase superfamily. NNMT/PNMT/TEMT family.</text>
</comment>
<evidence type="ECO:0000256" key="4">
    <source>
        <dbReference type="ARBA" id="ARBA00022691"/>
    </source>
</evidence>
<dbReference type="PROSITE" id="PS51681">
    <property type="entry name" value="SAM_MT_NNMT_PNMT_TEMT"/>
    <property type="match status" value="1"/>
</dbReference>
<dbReference type="Gene3D" id="3.40.50.150">
    <property type="entry name" value="Vaccinia Virus protein VP39"/>
    <property type="match status" value="1"/>
</dbReference>
<dbReference type="InterPro" id="IPR053384">
    <property type="entry name" value="SAM-dep_methyltransferase"/>
</dbReference>
<proteinExistence type="inferred from homology"/>
<dbReference type="SUPFAM" id="SSF53335">
    <property type="entry name" value="S-adenosyl-L-methionine-dependent methyltransferases"/>
    <property type="match status" value="1"/>
</dbReference>
<organism evidence="5 6">
    <name type="scientific">Mizuhopecten yessoensis</name>
    <name type="common">Japanese scallop</name>
    <name type="synonym">Patinopecten yessoensis</name>
    <dbReference type="NCBI Taxonomy" id="6573"/>
    <lineage>
        <taxon>Eukaryota</taxon>
        <taxon>Metazoa</taxon>
        <taxon>Spiralia</taxon>
        <taxon>Lophotrochozoa</taxon>
        <taxon>Mollusca</taxon>
        <taxon>Bivalvia</taxon>
        <taxon>Autobranchia</taxon>
        <taxon>Pteriomorphia</taxon>
        <taxon>Pectinida</taxon>
        <taxon>Pectinoidea</taxon>
        <taxon>Pectinidae</taxon>
        <taxon>Mizuhopecten</taxon>
    </lineage>
</organism>
<dbReference type="PANTHER" id="PTHR10867:SF17">
    <property type="entry name" value="NICOTINAMIDE N-METHYLTRANSFERASE"/>
    <property type="match status" value="1"/>
</dbReference>
<keyword evidence="2 5" id="KW-0489">Methyltransferase</keyword>
<dbReference type="Proteomes" id="UP000242188">
    <property type="component" value="Unassembled WGS sequence"/>
</dbReference>
<keyword evidence="6" id="KW-1185">Reference proteome</keyword>